<dbReference type="SUPFAM" id="SSF64484">
    <property type="entry name" value="beta and beta-prime subunits of DNA dependent RNA-polymerase"/>
    <property type="match status" value="1"/>
</dbReference>
<protein>
    <recommendedName>
        <fullName evidence="2">DNA-directed RNA polymerase</fullName>
        <ecNumber evidence="2">2.7.7.6</ecNumber>
    </recommendedName>
</protein>
<comment type="similarity">
    <text evidence="1">Belongs to the RNA polymerase beta' chain family.</text>
</comment>
<dbReference type="InterPro" id="IPR045867">
    <property type="entry name" value="DNA-dir_RpoC_beta_prime"/>
</dbReference>
<evidence type="ECO:0000256" key="6">
    <source>
        <dbReference type="ARBA" id="ARBA00023163"/>
    </source>
</evidence>
<evidence type="ECO:0000256" key="1">
    <source>
        <dbReference type="ARBA" id="ARBA00006460"/>
    </source>
</evidence>
<keyword evidence="5" id="KW-0548">Nucleotidyltransferase</keyword>
<sequence length="243" mass="26578">MERGHSGGDALRISAVLSAFPAVEEYSYDGTEHRWCRVVFKLPVFREHLDVSSLVTALSRRSVVREVPGIVRGLLTEEAVEGVEAVVDAAGGAGGPRRLVLHTEGVNLGVIMRHAQILDMSRLYTNDVHAMCGVFGVEAALRVVEKEIRGVFAVYGIQVDPRHLSLVADYMFYEGTYLAFSRLAMRSSSSPLQQMTYETSMAFLKTAAMMGSWDELRSPSASLVVGQLVRAGTGLFELKQPLA</sequence>
<dbReference type="GO" id="GO:0003677">
    <property type="term" value="F:DNA binding"/>
    <property type="evidence" value="ECO:0007669"/>
    <property type="project" value="InterPro"/>
</dbReference>
<evidence type="ECO:0000256" key="5">
    <source>
        <dbReference type="ARBA" id="ARBA00022695"/>
    </source>
</evidence>
<evidence type="ECO:0000313" key="9">
    <source>
        <dbReference type="RefSeq" id="XP_032800658.1"/>
    </source>
</evidence>
<dbReference type="CDD" id="cd02735">
    <property type="entry name" value="RNAP_I_Rpa1_C"/>
    <property type="match status" value="1"/>
</dbReference>
<keyword evidence="8" id="KW-1185">Reference proteome</keyword>
<keyword evidence="6" id="KW-0804">Transcription</keyword>
<evidence type="ECO:0000256" key="2">
    <source>
        <dbReference type="ARBA" id="ARBA00012418"/>
    </source>
</evidence>
<keyword evidence="3" id="KW-0240">DNA-directed RNA polymerase</keyword>
<dbReference type="GO" id="GO:0003899">
    <property type="term" value="F:DNA-directed RNA polymerase activity"/>
    <property type="evidence" value="ECO:0007669"/>
    <property type="project" value="UniProtKB-EC"/>
</dbReference>
<evidence type="ECO:0000259" key="7">
    <source>
        <dbReference type="Pfam" id="PF04998"/>
    </source>
</evidence>
<dbReference type="RefSeq" id="XP_032800658.1">
    <property type="nucleotide sequence ID" value="XM_032944767.1"/>
</dbReference>
<gene>
    <name evidence="9" type="primary">LOC116937614</name>
</gene>
<name>A0AAJ7SLD8_PETMA</name>
<reference evidence="9" key="1">
    <citation type="submission" date="2025-08" db="UniProtKB">
        <authorList>
            <consortium name="RefSeq"/>
        </authorList>
    </citation>
    <scope>IDENTIFICATION</scope>
    <source>
        <tissue evidence="9">Sperm</tissue>
    </source>
</reference>
<keyword evidence="4" id="KW-0808">Transferase</keyword>
<dbReference type="InterPro" id="IPR047107">
    <property type="entry name" value="DNA-dir_RNA_pol1_lsu_C"/>
</dbReference>
<dbReference type="GO" id="GO:0005736">
    <property type="term" value="C:RNA polymerase I complex"/>
    <property type="evidence" value="ECO:0007669"/>
    <property type="project" value="TreeGrafter"/>
</dbReference>
<dbReference type="KEGG" id="pmrn:116937614"/>
<dbReference type="Gene3D" id="3.30.70.2850">
    <property type="match status" value="1"/>
</dbReference>
<evidence type="ECO:0000256" key="4">
    <source>
        <dbReference type="ARBA" id="ARBA00022679"/>
    </source>
</evidence>
<feature type="domain" description="RNA polymerase Rpb1" evidence="7">
    <location>
        <begin position="85"/>
        <end position="190"/>
    </location>
</feature>
<dbReference type="Pfam" id="PF04998">
    <property type="entry name" value="RNA_pol_Rpb1_5"/>
    <property type="match status" value="1"/>
</dbReference>
<organism evidence="8 9">
    <name type="scientific">Petromyzon marinus</name>
    <name type="common">Sea lamprey</name>
    <dbReference type="NCBI Taxonomy" id="7757"/>
    <lineage>
        <taxon>Eukaryota</taxon>
        <taxon>Metazoa</taxon>
        <taxon>Chordata</taxon>
        <taxon>Craniata</taxon>
        <taxon>Vertebrata</taxon>
        <taxon>Cyclostomata</taxon>
        <taxon>Hyperoartia</taxon>
        <taxon>Petromyzontiformes</taxon>
        <taxon>Petromyzontidae</taxon>
        <taxon>Petromyzon</taxon>
    </lineage>
</organism>
<dbReference type="Gene3D" id="1.10.150.390">
    <property type="match status" value="1"/>
</dbReference>
<dbReference type="EC" id="2.7.7.6" evidence="2"/>
<dbReference type="AlphaFoldDB" id="A0AAJ7SLD8"/>
<dbReference type="PANTHER" id="PTHR19376">
    <property type="entry name" value="DNA-DIRECTED RNA POLYMERASE"/>
    <property type="match status" value="1"/>
</dbReference>
<proteinExistence type="inferred from homology"/>
<accession>A0AAJ7SLD8</accession>
<dbReference type="InterPro" id="IPR007081">
    <property type="entry name" value="RNA_pol_Rpb1_5"/>
</dbReference>
<dbReference type="PANTHER" id="PTHR19376:SF11">
    <property type="entry name" value="DNA-DIRECTED RNA POLYMERASE I SUBUNIT RPA1"/>
    <property type="match status" value="1"/>
</dbReference>
<dbReference type="Proteomes" id="UP001318040">
    <property type="component" value="Unplaced"/>
</dbReference>
<evidence type="ECO:0000256" key="3">
    <source>
        <dbReference type="ARBA" id="ARBA00022478"/>
    </source>
</evidence>
<dbReference type="GO" id="GO:0006351">
    <property type="term" value="P:DNA-templated transcription"/>
    <property type="evidence" value="ECO:0007669"/>
    <property type="project" value="InterPro"/>
</dbReference>
<evidence type="ECO:0000313" key="8">
    <source>
        <dbReference type="Proteomes" id="UP001318040"/>
    </source>
</evidence>